<dbReference type="CDD" id="cd03354">
    <property type="entry name" value="LbH_SAT"/>
    <property type="match status" value="1"/>
</dbReference>
<reference evidence="6 7" key="1">
    <citation type="submission" date="2019-10" db="EMBL/GenBank/DDBJ databases">
        <authorList>
            <person name="Dong K."/>
        </authorList>
    </citation>
    <scope>NUCLEOTIDE SEQUENCE [LARGE SCALE GENOMIC DNA]</scope>
    <source>
        <strain evidence="7">dk4302</strain>
    </source>
</reference>
<dbReference type="InterPro" id="IPR001451">
    <property type="entry name" value="Hexapep"/>
</dbReference>
<dbReference type="EC" id="2.3.1.30" evidence="4"/>
<evidence type="ECO:0000256" key="4">
    <source>
        <dbReference type="PIRNR" id="PIRNR000441"/>
    </source>
</evidence>
<keyword evidence="5" id="KW-1133">Transmembrane helix</keyword>
<comment type="similarity">
    <text evidence="1 4">Belongs to the transferase hexapeptide repeat family.</text>
</comment>
<dbReference type="PIRSF" id="PIRSF000441">
    <property type="entry name" value="CysE"/>
    <property type="match status" value="1"/>
</dbReference>
<keyword evidence="5" id="KW-0472">Membrane</keyword>
<dbReference type="Proteomes" id="UP000326921">
    <property type="component" value="Chromosome"/>
</dbReference>
<gene>
    <name evidence="6" type="ORF">GFH32_17220</name>
</gene>
<keyword evidence="7" id="KW-1185">Reference proteome</keyword>
<dbReference type="InterPro" id="IPR045304">
    <property type="entry name" value="LbH_SAT"/>
</dbReference>
<evidence type="ECO:0000313" key="6">
    <source>
        <dbReference type="EMBL" id="QGA27961.1"/>
    </source>
</evidence>
<dbReference type="Gene3D" id="2.160.10.10">
    <property type="entry name" value="Hexapeptide repeat proteins"/>
    <property type="match status" value="1"/>
</dbReference>
<dbReference type="SUPFAM" id="SSF51161">
    <property type="entry name" value="Trimeric LpxA-like enzymes"/>
    <property type="match status" value="1"/>
</dbReference>
<feature type="transmembrane region" description="Helical" evidence="5">
    <location>
        <begin position="20"/>
        <end position="43"/>
    </location>
</feature>
<dbReference type="InterPro" id="IPR011004">
    <property type="entry name" value="Trimer_LpxA-like_sf"/>
</dbReference>
<organism evidence="6 7">
    <name type="scientific">Sphingobacterium zhuxiongii</name>
    <dbReference type="NCBI Taxonomy" id="2662364"/>
    <lineage>
        <taxon>Bacteria</taxon>
        <taxon>Pseudomonadati</taxon>
        <taxon>Bacteroidota</taxon>
        <taxon>Sphingobacteriia</taxon>
        <taxon>Sphingobacteriales</taxon>
        <taxon>Sphingobacteriaceae</taxon>
        <taxon>Sphingobacterium</taxon>
    </lineage>
</organism>
<dbReference type="KEGG" id="sphe:GFH32_17220"/>
<dbReference type="GO" id="GO:0006535">
    <property type="term" value="P:cysteine biosynthetic process from serine"/>
    <property type="evidence" value="ECO:0007669"/>
    <property type="project" value="InterPro"/>
</dbReference>
<dbReference type="InterPro" id="IPR005881">
    <property type="entry name" value="Ser_O-AcTrfase"/>
</dbReference>
<evidence type="ECO:0000256" key="2">
    <source>
        <dbReference type="ARBA" id="ARBA00022679"/>
    </source>
</evidence>
<protein>
    <recommendedName>
        <fullName evidence="4">Serine acetyltransferase</fullName>
        <ecNumber evidence="4">2.3.1.30</ecNumber>
    </recommendedName>
</protein>
<sequence>MNVFQKLKCDYKQYKNSQRASSIAIFGFVIFNAGFRAVFLYRLGFYFRTKKLRLLAIVCEKIMHHLCNCWISTNAKIGEGFCIRHVGCIVIGGRVVVGRNFDIRQGVTLGGNSNKRDMDGNSQPIIGNNVLVGAGAKILGPVKIGDFCKIGANAVVITSFDGNSSIGGVPARLLNKK</sequence>
<dbReference type="PANTHER" id="PTHR42811">
    <property type="entry name" value="SERINE ACETYLTRANSFERASE"/>
    <property type="match status" value="1"/>
</dbReference>
<dbReference type="EMBL" id="CP045652">
    <property type="protein sequence ID" value="QGA27961.1"/>
    <property type="molecule type" value="Genomic_DNA"/>
</dbReference>
<name>A0A5Q0QG25_9SPHI</name>
<dbReference type="Pfam" id="PF00132">
    <property type="entry name" value="Hexapep"/>
    <property type="match status" value="1"/>
</dbReference>
<dbReference type="RefSeq" id="WP_153512789.1">
    <property type="nucleotide sequence ID" value="NZ_CP045652.1"/>
</dbReference>
<evidence type="ECO:0000313" key="7">
    <source>
        <dbReference type="Proteomes" id="UP000326921"/>
    </source>
</evidence>
<comment type="catalytic activity">
    <reaction evidence="4">
        <text>L-serine + acetyl-CoA = O-acetyl-L-serine + CoA</text>
        <dbReference type="Rhea" id="RHEA:24560"/>
        <dbReference type="ChEBI" id="CHEBI:33384"/>
        <dbReference type="ChEBI" id="CHEBI:57287"/>
        <dbReference type="ChEBI" id="CHEBI:57288"/>
        <dbReference type="ChEBI" id="CHEBI:58340"/>
        <dbReference type="EC" id="2.3.1.30"/>
    </reaction>
</comment>
<keyword evidence="5" id="KW-0812">Transmembrane</keyword>
<proteinExistence type="inferred from homology"/>
<evidence type="ECO:0000256" key="5">
    <source>
        <dbReference type="SAM" id="Phobius"/>
    </source>
</evidence>
<accession>A0A5Q0QG25</accession>
<dbReference type="GO" id="GO:0009001">
    <property type="term" value="F:serine O-acetyltransferase activity"/>
    <property type="evidence" value="ECO:0007669"/>
    <property type="project" value="UniProtKB-EC"/>
</dbReference>
<keyword evidence="3 4" id="KW-0012">Acyltransferase</keyword>
<evidence type="ECO:0000256" key="1">
    <source>
        <dbReference type="ARBA" id="ARBA00007274"/>
    </source>
</evidence>
<dbReference type="GO" id="GO:0005737">
    <property type="term" value="C:cytoplasm"/>
    <property type="evidence" value="ECO:0007669"/>
    <property type="project" value="InterPro"/>
</dbReference>
<dbReference type="AlphaFoldDB" id="A0A5Q0QG25"/>
<keyword evidence="2 4" id="KW-0808">Transferase</keyword>
<evidence type="ECO:0000256" key="3">
    <source>
        <dbReference type="ARBA" id="ARBA00023315"/>
    </source>
</evidence>